<dbReference type="AlphaFoldDB" id="A0A917YGN6"/>
<proteinExistence type="predicted"/>
<evidence type="ECO:0000313" key="3">
    <source>
        <dbReference type="Proteomes" id="UP000598196"/>
    </source>
</evidence>
<reference evidence="2 3" key="1">
    <citation type="journal article" date="2014" name="Int. J. Syst. Evol. Microbiol.">
        <title>Complete genome sequence of Corynebacterium casei LMG S-19264T (=DSM 44701T), isolated from a smear-ripened cheese.</title>
        <authorList>
            <consortium name="US DOE Joint Genome Institute (JGI-PGF)"/>
            <person name="Walter F."/>
            <person name="Albersmeier A."/>
            <person name="Kalinowski J."/>
            <person name="Ruckert C."/>
        </authorList>
    </citation>
    <scope>NUCLEOTIDE SEQUENCE [LARGE SCALE GENOMIC DNA]</scope>
    <source>
        <strain evidence="2 3">CGMCC 1.7029</strain>
    </source>
</reference>
<evidence type="ECO:0008006" key="4">
    <source>
        <dbReference type="Google" id="ProtNLM"/>
    </source>
</evidence>
<name>A0A917YGN6_9RHOB</name>
<gene>
    <name evidence="2" type="ORF">GCM10010991_01990</name>
</gene>
<sequence length="54" mass="5586">MIVITAAIFGALLGALRARQHGGSRLDMAQWAAGFAILFAVIGMIASIAIARMA</sequence>
<keyword evidence="1" id="KW-0472">Membrane</keyword>
<accession>A0A917YGN6</accession>
<dbReference type="EMBL" id="BMLP01000001">
    <property type="protein sequence ID" value="GGO24044.1"/>
    <property type="molecule type" value="Genomic_DNA"/>
</dbReference>
<organism evidence="2 3">
    <name type="scientific">Gemmobacter aquaticus</name>
    <dbReference type="NCBI Taxonomy" id="490185"/>
    <lineage>
        <taxon>Bacteria</taxon>
        <taxon>Pseudomonadati</taxon>
        <taxon>Pseudomonadota</taxon>
        <taxon>Alphaproteobacteria</taxon>
        <taxon>Rhodobacterales</taxon>
        <taxon>Paracoccaceae</taxon>
        <taxon>Gemmobacter</taxon>
    </lineage>
</organism>
<protein>
    <recommendedName>
        <fullName evidence="4">Apolipoprotein acyltransferase</fullName>
    </recommendedName>
</protein>
<keyword evidence="1" id="KW-1133">Transmembrane helix</keyword>
<dbReference type="Proteomes" id="UP000598196">
    <property type="component" value="Unassembled WGS sequence"/>
</dbReference>
<comment type="caution">
    <text evidence="2">The sequence shown here is derived from an EMBL/GenBank/DDBJ whole genome shotgun (WGS) entry which is preliminary data.</text>
</comment>
<evidence type="ECO:0000313" key="2">
    <source>
        <dbReference type="EMBL" id="GGO24044.1"/>
    </source>
</evidence>
<keyword evidence="3" id="KW-1185">Reference proteome</keyword>
<dbReference type="OrthoDB" id="7876494at2"/>
<feature type="transmembrane region" description="Helical" evidence="1">
    <location>
        <begin position="28"/>
        <end position="51"/>
    </location>
</feature>
<dbReference type="RefSeq" id="WP_146285991.1">
    <property type="nucleotide sequence ID" value="NZ_BMLP01000001.1"/>
</dbReference>
<evidence type="ECO:0000256" key="1">
    <source>
        <dbReference type="SAM" id="Phobius"/>
    </source>
</evidence>
<keyword evidence="1" id="KW-0812">Transmembrane</keyword>